<evidence type="ECO:0000256" key="7">
    <source>
        <dbReference type="ARBA" id="ARBA00023136"/>
    </source>
</evidence>
<dbReference type="GO" id="GO:0016887">
    <property type="term" value="F:ATP hydrolysis activity"/>
    <property type="evidence" value="ECO:0007669"/>
    <property type="project" value="InterPro"/>
</dbReference>
<evidence type="ECO:0000259" key="9">
    <source>
        <dbReference type="PROSITE" id="PS50893"/>
    </source>
</evidence>
<accession>A0A059F5F8</accession>
<feature type="transmembrane region" description="Helical" evidence="8">
    <location>
        <begin position="317"/>
        <end position="338"/>
    </location>
</feature>
<evidence type="ECO:0000256" key="5">
    <source>
        <dbReference type="ARBA" id="ARBA00022840"/>
    </source>
</evidence>
<dbReference type="STRING" id="1288291.A0A059F5F8"/>
<comment type="subcellular location">
    <subcellularLocation>
        <location evidence="1">Membrane</location>
        <topology evidence="1">Multi-pass membrane protein</topology>
    </subcellularLocation>
</comment>
<dbReference type="InterPro" id="IPR050352">
    <property type="entry name" value="ABCG_transporters"/>
</dbReference>
<keyword evidence="2" id="KW-0813">Transport</keyword>
<dbReference type="Pfam" id="PF00005">
    <property type="entry name" value="ABC_tran"/>
    <property type="match status" value="1"/>
</dbReference>
<evidence type="ECO:0000256" key="1">
    <source>
        <dbReference type="ARBA" id="ARBA00004141"/>
    </source>
</evidence>
<reference evidence="11" key="1">
    <citation type="submission" date="2013-02" db="EMBL/GenBank/DDBJ databases">
        <authorList>
            <consortium name="The Broad Institute Genome Sequencing Platform"/>
            <person name="Cuomo C."/>
            <person name="Becnel J."/>
            <person name="Sanscrainte N."/>
            <person name="Walker B."/>
            <person name="Young S.K."/>
            <person name="Zeng Q."/>
            <person name="Gargeya S."/>
            <person name="Fitzgerald M."/>
            <person name="Haas B."/>
            <person name="Abouelleil A."/>
            <person name="Alvarado L."/>
            <person name="Arachchi H.M."/>
            <person name="Berlin A.M."/>
            <person name="Chapman S.B."/>
            <person name="Dewar J."/>
            <person name="Goldberg J."/>
            <person name="Griggs A."/>
            <person name="Gujja S."/>
            <person name="Hansen M."/>
            <person name="Howarth C."/>
            <person name="Imamovic A."/>
            <person name="Larimer J."/>
            <person name="McCowan C."/>
            <person name="Murphy C."/>
            <person name="Neiman D."/>
            <person name="Pearson M."/>
            <person name="Priest M."/>
            <person name="Roberts A."/>
            <person name="Saif S."/>
            <person name="Shea T."/>
            <person name="Sisk P."/>
            <person name="Sykes S."/>
            <person name="Wortman J."/>
            <person name="Nusbaum C."/>
            <person name="Birren B."/>
        </authorList>
    </citation>
    <scope>NUCLEOTIDE SEQUENCE [LARGE SCALE GENOMIC DNA]</scope>
    <source>
        <strain evidence="11">PRA339</strain>
    </source>
</reference>
<evidence type="ECO:0000256" key="6">
    <source>
        <dbReference type="ARBA" id="ARBA00022989"/>
    </source>
</evidence>
<dbReference type="GO" id="GO:0016020">
    <property type="term" value="C:membrane"/>
    <property type="evidence" value="ECO:0007669"/>
    <property type="project" value="UniProtKB-SubCell"/>
</dbReference>
<dbReference type="AlphaFoldDB" id="A0A059F5F8"/>
<evidence type="ECO:0000256" key="3">
    <source>
        <dbReference type="ARBA" id="ARBA00022692"/>
    </source>
</evidence>
<dbReference type="PANTHER" id="PTHR48041:SF139">
    <property type="entry name" value="PROTEIN SCARLET"/>
    <property type="match status" value="1"/>
</dbReference>
<evidence type="ECO:0000256" key="8">
    <source>
        <dbReference type="SAM" id="Phobius"/>
    </source>
</evidence>
<name>A0A059F5F8_9MICR</name>
<keyword evidence="6 8" id="KW-1133">Transmembrane helix</keyword>
<dbReference type="HOGENOM" id="CLU_030425_0_0_1"/>
<feature type="domain" description="ABC transporter" evidence="9">
    <location>
        <begin position="7"/>
        <end position="245"/>
    </location>
</feature>
<dbReference type="PANTHER" id="PTHR48041">
    <property type="entry name" value="ABC TRANSPORTER G FAMILY MEMBER 28"/>
    <property type="match status" value="1"/>
</dbReference>
<dbReference type="InterPro" id="IPR043926">
    <property type="entry name" value="ABCG_dom"/>
</dbReference>
<dbReference type="SUPFAM" id="SSF52540">
    <property type="entry name" value="P-loop containing nucleoside triphosphate hydrolases"/>
    <property type="match status" value="1"/>
</dbReference>
<gene>
    <name evidence="10" type="ORF">H312_00365</name>
</gene>
<dbReference type="Gene3D" id="3.40.50.300">
    <property type="entry name" value="P-loop containing nucleotide triphosphate hydrolases"/>
    <property type="match status" value="1"/>
</dbReference>
<keyword evidence="11" id="KW-1185">Reference proteome</keyword>
<sequence length="611" mass="70774">MFEFNELTWNNITIEVKTKRKNLRILDNVSGKAKAGRMHIIMGPSGSGKSTLINTLMGHVPFEFKTNGEILVDNKERNNEYQSKVGLCDQQDAYFDYYTAFEFLKFHSLGKNRLLNENESEEKINFLLERLALDGKRDTLVSKLSGGERKRLVLISELMTKKKIIFLDEPTSGLDSHLALSLIVFLKEITIKDNLLMFVTIHQPSPTIVNMFDDFTFIAWGRVMYHGEYTKCEKYFGDYGFNKPNHITFTEYLFELTCEKSCFDEIVPNLDKVKSLLPPTDSSPVNSNKSNYFFNTKFSFKVIFALFKRMITEYVKGINLITIIATFISFIYIGFILYKCSKKIKFYKDNASTLTAVTTILTVKIGFFGFITYFATQIHQLSINFWLSANELIKSEIKNSSYTITELLVTIIFLCFTQSFCIFLPIIGLLGIINLKLVYLAFLLLLPFILIFTLISVLLSFVIPFVASLLSMLIHISPLLIYGYMESRKIQPGSNEFGLNFLEASLIYLNIFFNFFPQLLYSAVINDLYFKKVVEWFELKQISDETLKELSGIRNYFRTICATNNDMYFKKWKLFLIGISLVGIICLMAFYMIFKLKNTLLIPYRYKLMKK</sequence>
<dbReference type="InterPro" id="IPR003439">
    <property type="entry name" value="ABC_transporter-like_ATP-bd"/>
</dbReference>
<protein>
    <recommendedName>
        <fullName evidence="9">ABC transporter domain-containing protein</fullName>
    </recommendedName>
</protein>
<keyword evidence="7 8" id="KW-0472">Membrane</keyword>
<feature type="transmembrane region" description="Helical" evidence="8">
    <location>
        <begin position="437"/>
        <end position="459"/>
    </location>
</feature>
<proteinExistence type="predicted"/>
<keyword evidence="5" id="KW-0067">ATP-binding</keyword>
<dbReference type="InterPro" id="IPR017871">
    <property type="entry name" value="ABC_transporter-like_CS"/>
</dbReference>
<dbReference type="Proteomes" id="UP000030655">
    <property type="component" value="Unassembled WGS sequence"/>
</dbReference>
<dbReference type="PROSITE" id="PS00211">
    <property type="entry name" value="ABC_TRANSPORTER_1"/>
    <property type="match status" value="1"/>
</dbReference>
<reference evidence="10 11" key="2">
    <citation type="submission" date="2014-03" db="EMBL/GenBank/DDBJ databases">
        <title>The Genome Sequence of Anncaliia algerae insect isolate PRA339.</title>
        <authorList>
            <consortium name="The Broad Institute Genome Sequencing Platform"/>
            <consortium name="The Broad Institute Genome Sequencing Center for Infectious Disease"/>
            <person name="Cuomo C."/>
            <person name="Becnel J."/>
            <person name="Sanscrainte N."/>
            <person name="Walker B."/>
            <person name="Young S.K."/>
            <person name="Zeng Q."/>
            <person name="Gargeya S."/>
            <person name="Fitzgerald M."/>
            <person name="Haas B."/>
            <person name="Abouelleil A."/>
            <person name="Alvarado L."/>
            <person name="Arachchi H.M."/>
            <person name="Berlin A.M."/>
            <person name="Chapman S.B."/>
            <person name="Dewar J."/>
            <person name="Goldberg J."/>
            <person name="Griggs A."/>
            <person name="Gujja S."/>
            <person name="Hansen M."/>
            <person name="Howarth C."/>
            <person name="Imamovic A."/>
            <person name="Larimer J."/>
            <person name="McCowan C."/>
            <person name="Murphy C."/>
            <person name="Neiman D."/>
            <person name="Pearson M."/>
            <person name="Priest M."/>
            <person name="Roberts A."/>
            <person name="Saif S."/>
            <person name="Shea T."/>
            <person name="Sisk P."/>
            <person name="Sykes S."/>
            <person name="Wortman J."/>
            <person name="Nusbaum C."/>
            <person name="Birren B."/>
        </authorList>
    </citation>
    <scope>NUCLEOTIDE SEQUENCE [LARGE SCALE GENOMIC DNA]</scope>
    <source>
        <strain evidence="10 11">PRA339</strain>
    </source>
</reference>
<evidence type="ECO:0000313" key="10">
    <source>
        <dbReference type="EMBL" id="KCZ82342.1"/>
    </source>
</evidence>
<keyword evidence="3 8" id="KW-0812">Transmembrane</keyword>
<evidence type="ECO:0000313" key="11">
    <source>
        <dbReference type="Proteomes" id="UP000030655"/>
    </source>
</evidence>
<feature type="transmembrane region" description="Helical" evidence="8">
    <location>
        <begin position="465"/>
        <end position="485"/>
    </location>
</feature>
<dbReference type="SMART" id="SM00382">
    <property type="entry name" value="AAA"/>
    <property type="match status" value="1"/>
</dbReference>
<evidence type="ECO:0000256" key="4">
    <source>
        <dbReference type="ARBA" id="ARBA00022741"/>
    </source>
</evidence>
<organism evidence="10 11">
    <name type="scientific">Anncaliia algerae PRA339</name>
    <dbReference type="NCBI Taxonomy" id="1288291"/>
    <lineage>
        <taxon>Eukaryota</taxon>
        <taxon>Fungi</taxon>
        <taxon>Fungi incertae sedis</taxon>
        <taxon>Microsporidia</taxon>
        <taxon>Tubulinosematoidea</taxon>
        <taxon>Tubulinosematidae</taxon>
        <taxon>Anncaliia</taxon>
    </lineage>
</organism>
<feature type="transmembrane region" description="Helical" evidence="8">
    <location>
        <begin position="350"/>
        <end position="375"/>
    </location>
</feature>
<feature type="transmembrane region" description="Helical" evidence="8">
    <location>
        <begin position="407"/>
        <end position="430"/>
    </location>
</feature>
<dbReference type="OrthoDB" id="2141921at2759"/>
<feature type="transmembrane region" description="Helical" evidence="8">
    <location>
        <begin position="497"/>
        <end position="516"/>
    </location>
</feature>
<dbReference type="InterPro" id="IPR003593">
    <property type="entry name" value="AAA+_ATPase"/>
</dbReference>
<dbReference type="PROSITE" id="PS50893">
    <property type="entry name" value="ABC_TRANSPORTER_2"/>
    <property type="match status" value="1"/>
</dbReference>
<dbReference type="InterPro" id="IPR027417">
    <property type="entry name" value="P-loop_NTPase"/>
</dbReference>
<feature type="transmembrane region" description="Helical" evidence="8">
    <location>
        <begin position="574"/>
        <end position="594"/>
    </location>
</feature>
<dbReference type="GO" id="GO:0140359">
    <property type="term" value="F:ABC-type transporter activity"/>
    <property type="evidence" value="ECO:0007669"/>
    <property type="project" value="InterPro"/>
</dbReference>
<dbReference type="Pfam" id="PF19055">
    <property type="entry name" value="ABC2_membrane_7"/>
    <property type="match status" value="1"/>
</dbReference>
<evidence type="ECO:0000256" key="2">
    <source>
        <dbReference type="ARBA" id="ARBA00022448"/>
    </source>
</evidence>
<dbReference type="VEuPathDB" id="MicrosporidiaDB:H312_00365"/>
<dbReference type="EMBL" id="KK365131">
    <property type="protein sequence ID" value="KCZ82342.1"/>
    <property type="molecule type" value="Genomic_DNA"/>
</dbReference>
<dbReference type="GO" id="GO:0005524">
    <property type="term" value="F:ATP binding"/>
    <property type="evidence" value="ECO:0007669"/>
    <property type="project" value="UniProtKB-KW"/>
</dbReference>
<keyword evidence="4" id="KW-0547">Nucleotide-binding</keyword>